<reference evidence="3 4" key="1">
    <citation type="journal article" date="2016" name="Proc. Natl. Acad. Sci. U.S.A.">
        <title>Comparative genomics of biotechnologically important yeasts.</title>
        <authorList>
            <person name="Riley R."/>
            <person name="Haridas S."/>
            <person name="Wolfe K.H."/>
            <person name="Lopes M.R."/>
            <person name="Hittinger C.T."/>
            <person name="Goeker M."/>
            <person name="Salamov A.A."/>
            <person name="Wisecaver J.H."/>
            <person name="Long T.M."/>
            <person name="Calvey C.H."/>
            <person name="Aerts A.L."/>
            <person name="Barry K.W."/>
            <person name="Choi C."/>
            <person name="Clum A."/>
            <person name="Coughlan A.Y."/>
            <person name="Deshpande S."/>
            <person name="Douglass A.P."/>
            <person name="Hanson S.J."/>
            <person name="Klenk H.-P."/>
            <person name="LaButti K.M."/>
            <person name="Lapidus A."/>
            <person name="Lindquist E.A."/>
            <person name="Lipzen A.M."/>
            <person name="Meier-Kolthoff J.P."/>
            <person name="Ohm R.A."/>
            <person name="Otillar R.P."/>
            <person name="Pangilinan J.L."/>
            <person name="Peng Y."/>
            <person name="Rokas A."/>
            <person name="Rosa C.A."/>
            <person name="Scheuner C."/>
            <person name="Sibirny A.A."/>
            <person name="Slot J.C."/>
            <person name="Stielow J.B."/>
            <person name="Sun H."/>
            <person name="Kurtzman C.P."/>
            <person name="Blackwell M."/>
            <person name="Grigoriev I.V."/>
            <person name="Jeffries T.W."/>
        </authorList>
    </citation>
    <scope>NUCLEOTIDE SEQUENCE [LARGE SCALE GENOMIC DNA]</scope>
    <source>
        <strain evidence="4">ATCC 18201 / CBS 1600 / BCRC 20928 / JCM 3617 / NBRC 0987 / NRRL Y-1542</strain>
    </source>
</reference>
<feature type="region of interest" description="Disordered" evidence="1">
    <location>
        <begin position="32"/>
        <end position="54"/>
    </location>
</feature>
<dbReference type="OMA" id="LWHEERT"/>
<feature type="compositionally biased region" description="Basic and acidic residues" evidence="1">
    <location>
        <begin position="32"/>
        <end position="51"/>
    </location>
</feature>
<gene>
    <name evidence="3" type="ORF">CYBJADRAFT_166613</name>
</gene>
<evidence type="ECO:0000259" key="2">
    <source>
        <dbReference type="Pfam" id="PF09429"/>
    </source>
</evidence>
<evidence type="ECO:0000313" key="4">
    <source>
        <dbReference type="Proteomes" id="UP000094389"/>
    </source>
</evidence>
<dbReference type="OrthoDB" id="3980841at2759"/>
<dbReference type="RefSeq" id="XP_020071867.1">
    <property type="nucleotide sequence ID" value="XM_020214556.1"/>
</dbReference>
<dbReference type="STRING" id="983966.A0A1E4S5P1"/>
<evidence type="ECO:0000313" key="3">
    <source>
        <dbReference type="EMBL" id="ODV74828.1"/>
    </source>
</evidence>
<keyword evidence="4" id="KW-1185">Reference proteome</keyword>
<dbReference type="GeneID" id="30988952"/>
<name>A0A1E4S5P1_CYBJN</name>
<dbReference type="Pfam" id="PF09429">
    <property type="entry name" value="Wbp11"/>
    <property type="match status" value="1"/>
</dbReference>
<dbReference type="GO" id="GO:0006396">
    <property type="term" value="P:RNA processing"/>
    <property type="evidence" value="ECO:0007669"/>
    <property type="project" value="InterPro"/>
</dbReference>
<dbReference type="Proteomes" id="UP000094389">
    <property type="component" value="Unassembled WGS sequence"/>
</dbReference>
<dbReference type="EMBL" id="KV453927">
    <property type="protein sequence ID" value="ODV74828.1"/>
    <property type="molecule type" value="Genomic_DNA"/>
</dbReference>
<evidence type="ECO:0000256" key="1">
    <source>
        <dbReference type="SAM" id="MobiDB-lite"/>
    </source>
</evidence>
<feature type="domain" description="Wbp11/ELF5/Saf1 N-terminal" evidence="2">
    <location>
        <begin position="25"/>
        <end position="92"/>
    </location>
</feature>
<sequence>MAKRSHMNPAQDESRRVANYVWKGRRIRQREIKKAKEHRQEQKLERLKTVDPGRLQRRIDELEAKKERNGGKLWHEERTLESMKRDLEAVKKLRLGGVEGQAGGQAERSGSQAERPGSQTGSQAGTPKPQPLGSRSIFYHPQWNVKGEPPFGLPNVEFDGVSTNTSDKPLDIPLPKGPKPKFYKIEVHSIEREADVKPASGTSFIPSTIQRKRKLNQ</sequence>
<dbReference type="AlphaFoldDB" id="A0A1E4S5P1"/>
<dbReference type="Pfam" id="PF12622">
    <property type="entry name" value="NpwBP"/>
    <property type="match status" value="1"/>
</dbReference>
<protein>
    <recommendedName>
        <fullName evidence="2">Wbp11/ELF5/Saf1 N-terminal domain-containing protein</fullName>
    </recommendedName>
</protein>
<dbReference type="InterPro" id="IPR019007">
    <property type="entry name" value="Wbp11/ELF5/Saf1_N"/>
</dbReference>
<organism evidence="3 4">
    <name type="scientific">Cyberlindnera jadinii (strain ATCC 18201 / CBS 1600 / BCRC 20928 / JCM 3617 / NBRC 0987 / NRRL Y-1542)</name>
    <name type="common">Torula yeast</name>
    <name type="synonym">Candida utilis</name>
    <dbReference type="NCBI Taxonomy" id="983966"/>
    <lineage>
        <taxon>Eukaryota</taxon>
        <taxon>Fungi</taxon>
        <taxon>Dikarya</taxon>
        <taxon>Ascomycota</taxon>
        <taxon>Saccharomycotina</taxon>
        <taxon>Saccharomycetes</taxon>
        <taxon>Phaffomycetales</taxon>
        <taxon>Phaffomycetaceae</taxon>
        <taxon>Cyberlindnera</taxon>
    </lineage>
</organism>
<proteinExistence type="predicted"/>
<feature type="region of interest" description="Disordered" evidence="1">
    <location>
        <begin position="96"/>
        <end position="179"/>
    </location>
</feature>
<feature type="compositionally biased region" description="Polar residues" evidence="1">
    <location>
        <begin position="109"/>
        <end position="125"/>
    </location>
</feature>
<accession>A0A1E4S5P1</accession>